<protein>
    <submittedName>
        <fullName evidence="1">Uncharacterized protein</fullName>
    </submittedName>
</protein>
<keyword evidence="2" id="KW-1185">Reference proteome</keyword>
<dbReference type="KEGG" id="msq:BKP64_04630"/>
<dbReference type="Proteomes" id="UP000177445">
    <property type="component" value="Chromosome"/>
</dbReference>
<evidence type="ECO:0000313" key="1">
    <source>
        <dbReference type="EMBL" id="AOY87514.1"/>
    </source>
</evidence>
<proteinExistence type="predicted"/>
<sequence>MYRESSSNQWNSDSQLVKLLDQGVDELYVEFYIRFSDNWWHRANYANYASKMFRIGHWDGVRDLFNGALGGLGPLVFWDYKRDQYGMSNFLSFRGGPGDEGNNYYLNGEYPDYVSLGYGYFTLEEAPGGTDPLVVNQVEGGYLKDIGRYDPITHEQVFGTTEHWTKLGFYVRMNSAIGAADGIFRMWVNDQRIVNREKIPFVQPNTDNAMLKWNYIAIGGNDNFFPYPADQLFEDWYAIDNIVVRSDMPVNLGVSDTLGDVAPTPPSDLVVE</sequence>
<evidence type="ECO:0000313" key="2">
    <source>
        <dbReference type="Proteomes" id="UP000177445"/>
    </source>
</evidence>
<dbReference type="EMBL" id="CP017715">
    <property type="protein sequence ID" value="AOY87514.1"/>
    <property type="molecule type" value="Genomic_DNA"/>
</dbReference>
<dbReference type="AlphaFoldDB" id="A0A1D9GJ13"/>
<dbReference type="Gene3D" id="2.60.120.200">
    <property type="match status" value="1"/>
</dbReference>
<organism evidence="1 2">
    <name type="scientific">Marinobacter salinus</name>
    <dbReference type="NCBI Taxonomy" id="1874317"/>
    <lineage>
        <taxon>Bacteria</taxon>
        <taxon>Pseudomonadati</taxon>
        <taxon>Pseudomonadota</taxon>
        <taxon>Gammaproteobacteria</taxon>
        <taxon>Pseudomonadales</taxon>
        <taxon>Marinobacteraceae</taxon>
        <taxon>Marinobacter</taxon>
    </lineage>
</organism>
<name>A0A1D9GJ13_9GAMM</name>
<reference evidence="1 2" key="1">
    <citation type="submission" date="2016-10" db="EMBL/GenBank/DDBJ databases">
        <title>Marinobacter salinus sp. nov., a moderately halophilic bacterium isolated from a tidal flat environment.</title>
        <authorList>
            <person name="Park S.-J."/>
        </authorList>
    </citation>
    <scope>NUCLEOTIDE SEQUENCE [LARGE SCALE GENOMIC DNA]</scope>
    <source>
        <strain evidence="1 2">Hb8</strain>
    </source>
</reference>
<dbReference type="STRING" id="1874317.BKP64_04630"/>
<accession>A0A1D9GJ13</accession>
<gene>
    <name evidence="1" type="ORF">BKP64_04630</name>
</gene>